<dbReference type="SUPFAM" id="SSF51556">
    <property type="entry name" value="Metallo-dependent hydrolases"/>
    <property type="match status" value="1"/>
</dbReference>
<evidence type="ECO:0000313" key="3">
    <source>
        <dbReference type="EMBL" id="EAR15735.1"/>
    </source>
</evidence>
<evidence type="ECO:0000259" key="2">
    <source>
        <dbReference type="Pfam" id="PF12890"/>
    </source>
</evidence>
<dbReference type="GO" id="GO:0005737">
    <property type="term" value="C:cytoplasm"/>
    <property type="evidence" value="ECO:0007669"/>
    <property type="project" value="TreeGrafter"/>
</dbReference>
<dbReference type="Pfam" id="PF12890">
    <property type="entry name" value="DHOase"/>
    <property type="match status" value="1"/>
</dbReference>
<keyword evidence="4" id="KW-1185">Reference proteome</keyword>
<dbReference type="SUPFAM" id="SSF51338">
    <property type="entry name" value="Composite domain of metallo-dependent hydrolases"/>
    <property type="match status" value="1"/>
</dbReference>
<dbReference type="Gene3D" id="3.20.20.140">
    <property type="entry name" value="Metal-dependent hydrolases"/>
    <property type="match status" value="1"/>
</dbReference>
<dbReference type="PANTHER" id="PTHR43668:SF2">
    <property type="entry name" value="ALLANTOINASE"/>
    <property type="match status" value="1"/>
</dbReference>
<dbReference type="InterPro" id="IPR011059">
    <property type="entry name" value="Metal-dep_hydrolase_composite"/>
</dbReference>
<dbReference type="InterPro" id="IPR004722">
    <property type="entry name" value="DHOase"/>
</dbReference>
<organism evidence="3 4">
    <name type="scientific">Robiginitalea biformata (strain ATCC BAA-864 / DSM 15991 / KCTC 12146 / HTCC2501)</name>
    <dbReference type="NCBI Taxonomy" id="313596"/>
    <lineage>
        <taxon>Bacteria</taxon>
        <taxon>Pseudomonadati</taxon>
        <taxon>Bacteroidota</taxon>
        <taxon>Flavobacteriia</taxon>
        <taxon>Flavobacteriales</taxon>
        <taxon>Flavobacteriaceae</taxon>
        <taxon>Robiginitalea</taxon>
    </lineage>
</organism>
<dbReference type="PANTHER" id="PTHR43668">
    <property type="entry name" value="ALLANTOINASE"/>
    <property type="match status" value="1"/>
</dbReference>
<evidence type="ECO:0000256" key="1">
    <source>
        <dbReference type="ARBA" id="ARBA00022975"/>
    </source>
</evidence>
<feature type="domain" description="Dihydroorotase catalytic" evidence="2">
    <location>
        <begin position="57"/>
        <end position="238"/>
    </location>
</feature>
<name>A4CLI6_ROBBH</name>
<dbReference type="KEGG" id="rbi:RB2501_15444"/>
<dbReference type="HOGENOM" id="CLU_015572_1_0_10"/>
<keyword evidence="1" id="KW-0665">Pyrimidine biosynthesis</keyword>
<dbReference type="OrthoDB" id="9765462at2"/>
<dbReference type="STRING" id="313596.RB2501_15444"/>
<dbReference type="InterPro" id="IPR032466">
    <property type="entry name" value="Metal_Hydrolase"/>
</dbReference>
<dbReference type="GO" id="GO:0046872">
    <property type="term" value="F:metal ion binding"/>
    <property type="evidence" value="ECO:0007669"/>
    <property type="project" value="InterPro"/>
</dbReference>
<dbReference type="EMBL" id="CP001712">
    <property type="protein sequence ID" value="EAR15735.1"/>
    <property type="molecule type" value="Genomic_DNA"/>
</dbReference>
<proteinExistence type="predicted"/>
<evidence type="ECO:0000313" key="4">
    <source>
        <dbReference type="Proteomes" id="UP000009049"/>
    </source>
</evidence>
<gene>
    <name evidence="3" type="ordered locus">RB2501_15444</name>
</gene>
<dbReference type="RefSeq" id="WP_015755050.1">
    <property type="nucleotide sequence ID" value="NC_013222.1"/>
</dbReference>
<dbReference type="InterPro" id="IPR024403">
    <property type="entry name" value="DHOase_cat"/>
</dbReference>
<dbReference type="GO" id="GO:0004151">
    <property type="term" value="F:dihydroorotase activity"/>
    <property type="evidence" value="ECO:0007669"/>
    <property type="project" value="InterPro"/>
</dbReference>
<reference evidence="3 4" key="1">
    <citation type="journal article" date="2009" name="J. Bacteriol.">
        <title>Complete genome sequence of Robiginitalea biformata HTCC2501.</title>
        <authorList>
            <person name="Oh H.M."/>
            <person name="Giovannoni S.J."/>
            <person name="Lee K."/>
            <person name="Ferriera S."/>
            <person name="Johnson J."/>
            <person name="Cho J.C."/>
        </authorList>
    </citation>
    <scope>NUCLEOTIDE SEQUENCE [LARGE SCALE GENOMIC DNA]</scope>
    <source>
        <strain evidence="4">ATCC BAA-864 / HTCC2501 / KCTC 12146</strain>
    </source>
</reference>
<accession>A4CLI6</accession>
<dbReference type="GO" id="GO:0006145">
    <property type="term" value="P:purine nucleobase catabolic process"/>
    <property type="evidence" value="ECO:0007669"/>
    <property type="project" value="TreeGrafter"/>
</dbReference>
<dbReference type="InterPro" id="IPR050138">
    <property type="entry name" value="DHOase/Allantoinase_Hydrolase"/>
</dbReference>
<dbReference type="eggNOG" id="COG0044">
    <property type="taxonomic scope" value="Bacteria"/>
</dbReference>
<dbReference type="GO" id="GO:0006221">
    <property type="term" value="P:pyrimidine nucleotide biosynthetic process"/>
    <property type="evidence" value="ECO:0007669"/>
    <property type="project" value="UniProtKB-KW"/>
</dbReference>
<dbReference type="CDD" id="cd01317">
    <property type="entry name" value="DHOase_IIa"/>
    <property type="match status" value="1"/>
</dbReference>
<dbReference type="Gene3D" id="2.30.40.10">
    <property type="entry name" value="Urease, subunit C, domain 1"/>
    <property type="match status" value="1"/>
</dbReference>
<sequence>MSLLIKSAVILDASQPGLNRKKRDLLIEGGRISRIASRIDPPKNCRTLTFPNLHVSPGWFDSSVSFGEPGFEERETISNGLAVAAASGFTGVVLNPNTRPVPDTSGDIVFLKDASRKAVTELYPMGALSMGSRGEDLAELYDMHGAGAVAFSDYKNAVSNPNLLKLALLYTQGFDGLVHSFPQDEHLGRKGQMHEGEVSVRLGLRGIPSLAEELQIVRDLAILEYTGGRLHIPMISTARSAALIGAARKKGLDVTCSVAIHNLAYTEEKLESFDSAYKVLPPLRTKKDRKALQKALAENIIDFVTTDHNPMDIEEKRQEFDRAAYGTLGLESAFGILNKLFGTDRAVDFLCRGRSRFGAPEVLMREGERAVLTLFDPQSTYTLEKDHLGSASKNSMFLGEELQGKAYGVVVGSRTNL</sequence>
<protein>
    <submittedName>
        <fullName evidence="3">Dihydroorotase, multifunctional complex type</fullName>
    </submittedName>
</protein>
<dbReference type="Proteomes" id="UP000009049">
    <property type="component" value="Chromosome"/>
</dbReference>
<dbReference type="AlphaFoldDB" id="A4CLI6"/>
<dbReference type="GO" id="GO:0004038">
    <property type="term" value="F:allantoinase activity"/>
    <property type="evidence" value="ECO:0007669"/>
    <property type="project" value="TreeGrafter"/>
</dbReference>